<dbReference type="OrthoDB" id="122135at2"/>
<dbReference type="SMART" id="SM00347">
    <property type="entry name" value="HTH_MARR"/>
    <property type="match status" value="1"/>
</dbReference>
<dbReference type="SMART" id="SM00418">
    <property type="entry name" value="HTH_ARSR"/>
    <property type="match status" value="1"/>
</dbReference>
<feature type="domain" description="HTH marR-type" evidence="5">
    <location>
        <begin position="1"/>
        <end position="138"/>
    </location>
</feature>
<keyword evidence="7" id="KW-1185">Reference proteome</keyword>
<dbReference type="PROSITE" id="PS01117">
    <property type="entry name" value="HTH_MARR_1"/>
    <property type="match status" value="1"/>
</dbReference>
<evidence type="ECO:0000256" key="4">
    <source>
        <dbReference type="SAM" id="MobiDB-lite"/>
    </source>
</evidence>
<evidence type="ECO:0000256" key="2">
    <source>
        <dbReference type="ARBA" id="ARBA00023125"/>
    </source>
</evidence>
<dbReference type="PROSITE" id="PS50995">
    <property type="entry name" value="HTH_MARR_2"/>
    <property type="match status" value="1"/>
</dbReference>
<dbReference type="RefSeq" id="WP_094356027.1">
    <property type="nucleotide sequence ID" value="NZ_NMVK01000005.1"/>
</dbReference>
<gene>
    <name evidence="6" type="ORF">CGZ94_11480</name>
</gene>
<dbReference type="InterPro" id="IPR000835">
    <property type="entry name" value="HTH_MarR-typ"/>
</dbReference>
<dbReference type="AlphaFoldDB" id="A0A255GGB8"/>
<comment type="caution">
    <text evidence="6">The sequence shown here is derived from an EMBL/GenBank/DDBJ whole genome shotgun (WGS) entry which is preliminary data.</text>
</comment>
<dbReference type="InterPro" id="IPR011991">
    <property type="entry name" value="ArsR-like_HTH"/>
</dbReference>
<accession>A0A255GGB8</accession>
<dbReference type="InterPro" id="IPR039422">
    <property type="entry name" value="MarR/SlyA-like"/>
</dbReference>
<dbReference type="Proteomes" id="UP000215896">
    <property type="component" value="Unassembled WGS sequence"/>
</dbReference>
<dbReference type="GO" id="GO:0006950">
    <property type="term" value="P:response to stress"/>
    <property type="evidence" value="ECO:0007669"/>
    <property type="project" value="TreeGrafter"/>
</dbReference>
<evidence type="ECO:0000256" key="1">
    <source>
        <dbReference type="ARBA" id="ARBA00023015"/>
    </source>
</evidence>
<feature type="region of interest" description="Disordered" evidence="4">
    <location>
        <begin position="139"/>
        <end position="188"/>
    </location>
</feature>
<dbReference type="PANTHER" id="PTHR33164">
    <property type="entry name" value="TRANSCRIPTIONAL REGULATOR, MARR FAMILY"/>
    <property type="match status" value="1"/>
</dbReference>
<feature type="compositionally biased region" description="Acidic residues" evidence="4">
    <location>
        <begin position="151"/>
        <end position="168"/>
    </location>
</feature>
<dbReference type="InterPro" id="IPR023187">
    <property type="entry name" value="Tscrpt_reg_MarR-type_CS"/>
</dbReference>
<dbReference type="Gene3D" id="1.10.10.10">
    <property type="entry name" value="Winged helix-like DNA-binding domain superfamily/Winged helix DNA-binding domain"/>
    <property type="match status" value="1"/>
</dbReference>
<protein>
    <recommendedName>
        <fullName evidence="5">HTH marR-type domain-containing protein</fullName>
    </recommendedName>
</protein>
<dbReference type="GO" id="GO:0003700">
    <property type="term" value="F:DNA-binding transcription factor activity"/>
    <property type="evidence" value="ECO:0007669"/>
    <property type="project" value="InterPro"/>
</dbReference>
<evidence type="ECO:0000313" key="6">
    <source>
        <dbReference type="EMBL" id="OYO13576.1"/>
    </source>
</evidence>
<dbReference type="GO" id="GO:0003677">
    <property type="term" value="F:DNA binding"/>
    <property type="evidence" value="ECO:0007669"/>
    <property type="project" value="UniProtKB-KW"/>
</dbReference>
<evidence type="ECO:0000259" key="5">
    <source>
        <dbReference type="PROSITE" id="PS50995"/>
    </source>
</evidence>
<dbReference type="InterPro" id="IPR036388">
    <property type="entry name" value="WH-like_DNA-bd_sf"/>
</dbReference>
<feature type="compositionally biased region" description="Basic and acidic residues" evidence="4">
    <location>
        <begin position="179"/>
        <end position="188"/>
    </location>
</feature>
<dbReference type="Pfam" id="PF01047">
    <property type="entry name" value="MarR"/>
    <property type="match status" value="1"/>
</dbReference>
<keyword evidence="1" id="KW-0805">Transcription regulation</keyword>
<sequence length="188" mass="21065">MQASETPADVADRLIDAMVGMARAAKRSQRFAVDQGSYFMLHLLELRGELRLTELAAAAELDTSTVSRHLRQLEDSDLVSSKPDPGDRRAKHFTLTAGGEALLERARTERRALLSERLSTWSTDDVTTLERLMTRLADEVLQSNPAKCPEPEDPETEDPETEDPETEDKDPLTPNDNDNPQHRKETRG</sequence>
<reference evidence="6 7" key="1">
    <citation type="submission" date="2017-07" db="EMBL/GenBank/DDBJ databases">
        <title>Draft whole genome sequences of clinical Proprionibacteriaceae strains.</title>
        <authorList>
            <person name="Bernier A.-M."/>
            <person name="Bernard K."/>
            <person name="Domingo M.-C."/>
        </authorList>
    </citation>
    <scope>NUCLEOTIDE SEQUENCE [LARGE SCALE GENOMIC DNA]</scope>
    <source>
        <strain evidence="6 7">NML 030167</strain>
    </source>
</reference>
<organism evidence="6 7">
    <name type="scientific">Enemella evansiae</name>
    <dbReference type="NCBI Taxonomy" id="2016499"/>
    <lineage>
        <taxon>Bacteria</taxon>
        <taxon>Bacillati</taxon>
        <taxon>Actinomycetota</taxon>
        <taxon>Actinomycetes</taxon>
        <taxon>Propionibacteriales</taxon>
        <taxon>Propionibacteriaceae</taxon>
        <taxon>Enemella</taxon>
    </lineage>
</organism>
<dbReference type="PANTHER" id="PTHR33164:SF57">
    <property type="entry name" value="MARR-FAMILY TRANSCRIPTIONAL REGULATOR"/>
    <property type="match status" value="1"/>
</dbReference>
<evidence type="ECO:0000256" key="3">
    <source>
        <dbReference type="ARBA" id="ARBA00023163"/>
    </source>
</evidence>
<keyword evidence="3" id="KW-0804">Transcription</keyword>
<dbReference type="PRINTS" id="PR00598">
    <property type="entry name" value="HTHMARR"/>
</dbReference>
<name>A0A255GGB8_9ACTN</name>
<evidence type="ECO:0000313" key="7">
    <source>
        <dbReference type="Proteomes" id="UP000215896"/>
    </source>
</evidence>
<dbReference type="InterPro" id="IPR001845">
    <property type="entry name" value="HTH_ArsR_DNA-bd_dom"/>
</dbReference>
<dbReference type="SUPFAM" id="SSF46785">
    <property type="entry name" value="Winged helix' DNA-binding domain"/>
    <property type="match status" value="1"/>
</dbReference>
<dbReference type="EMBL" id="NMVO01000013">
    <property type="protein sequence ID" value="OYO13576.1"/>
    <property type="molecule type" value="Genomic_DNA"/>
</dbReference>
<dbReference type="CDD" id="cd00090">
    <property type="entry name" value="HTH_ARSR"/>
    <property type="match status" value="1"/>
</dbReference>
<keyword evidence="2" id="KW-0238">DNA-binding</keyword>
<proteinExistence type="predicted"/>
<dbReference type="InterPro" id="IPR036390">
    <property type="entry name" value="WH_DNA-bd_sf"/>
</dbReference>